<dbReference type="AlphaFoldDB" id="A0AAF1B7Z0"/>
<dbReference type="InterPro" id="IPR045279">
    <property type="entry name" value="ARR-like"/>
</dbReference>
<dbReference type="Proteomes" id="UP000077755">
    <property type="component" value="Chromosome 6"/>
</dbReference>
<keyword evidence="13" id="KW-1185">Reference proteome</keyword>
<keyword evidence="3" id="KW-0902">Two-component regulatory system</keyword>
<evidence type="ECO:0000256" key="6">
    <source>
        <dbReference type="ARBA" id="ARBA00023163"/>
    </source>
</evidence>
<keyword evidence="5" id="KW-0090">Biological rhythms</keyword>
<evidence type="ECO:0000259" key="11">
    <source>
        <dbReference type="PROSITE" id="PS51017"/>
    </source>
</evidence>
<dbReference type="PANTHER" id="PTHR43874">
    <property type="entry name" value="TWO-COMPONENT RESPONSE REGULATOR"/>
    <property type="match status" value="1"/>
</dbReference>
<evidence type="ECO:0000256" key="7">
    <source>
        <dbReference type="ARBA" id="ARBA00023242"/>
    </source>
</evidence>
<reference evidence="12" key="2">
    <citation type="submission" date="2022-03" db="EMBL/GenBank/DDBJ databases">
        <title>Draft title - Genomic analysis of global carrot germplasm unveils the trajectory of domestication and the origin of high carotenoid orange carrot.</title>
        <authorList>
            <person name="Iorizzo M."/>
            <person name="Ellison S."/>
            <person name="Senalik D."/>
            <person name="Macko-Podgorni A."/>
            <person name="Grzebelus D."/>
            <person name="Bostan H."/>
            <person name="Rolling W."/>
            <person name="Curaba J."/>
            <person name="Simon P."/>
        </authorList>
    </citation>
    <scope>NUCLEOTIDE SEQUENCE</scope>
    <source>
        <tissue evidence="12">Leaf</tissue>
    </source>
</reference>
<name>A0AAF1B7Z0_DAUCS</name>
<evidence type="ECO:0000256" key="4">
    <source>
        <dbReference type="ARBA" id="ARBA00023015"/>
    </source>
</evidence>
<gene>
    <name evidence="12" type="ORF">DCAR_0626034</name>
</gene>
<dbReference type="PANTHER" id="PTHR43874:SF95">
    <property type="entry name" value="TWO-COMPONENT RESPONSE REGULATOR-LIKE APRR5"/>
    <property type="match status" value="1"/>
</dbReference>
<comment type="caution">
    <text evidence="8">Lacks conserved residue(s) required for the propagation of feature annotation.</text>
</comment>
<evidence type="ECO:0000256" key="1">
    <source>
        <dbReference type="ARBA" id="ARBA00004123"/>
    </source>
</evidence>
<dbReference type="Gene3D" id="3.40.50.2300">
    <property type="match status" value="1"/>
</dbReference>
<protein>
    <recommendedName>
        <fullName evidence="14">Two-component response regulator-like APRR5</fullName>
    </recommendedName>
</protein>
<dbReference type="SMART" id="SM00448">
    <property type="entry name" value="REC"/>
    <property type="match status" value="1"/>
</dbReference>
<evidence type="ECO:0000256" key="5">
    <source>
        <dbReference type="ARBA" id="ARBA00023108"/>
    </source>
</evidence>
<accession>A0AAF1B7Z0</accession>
<proteinExistence type="inferred from homology"/>
<dbReference type="GO" id="GO:0048511">
    <property type="term" value="P:rhythmic process"/>
    <property type="evidence" value="ECO:0007669"/>
    <property type="project" value="UniProtKB-KW"/>
</dbReference>
<keyword evidence="6" id="KW-0804">Transcription</keyword>
<feature type="domain" description="Response regulatory" evidence="10">
    <location>
        <begin position="47"/>
        <end position="165"/>
    </location>
</feature>
<dbReference type="Pfam" id="PF06203">
    <property type="entry name" value="CCT"/>
    <property type="match status" value="1"/>
</dbReference>
<evidence type="ECO:0008006" key="14">
    <source>
        <dbReference type="Google" id="ProtNLM"/>
    </source>
</evidence>
<dbReference type="GO" id="GO:0005634">
    <property type="term" value="C:nucleus"/>
    <property type="evidence" value="ECO:0007669"/>
    <property type="project" value="UniProtKB-SubCell"/>
</dbReference>
<comment type="similarity">
    <text evidence="2">Belongs to the ARR-like family.</text>
</comment>
<keyword evidence="7 9" id="KW-0539">Nucleus</keyword>
<sequence>MKKMVTVKERVVQSRETEMKNVEEVKEEGAEDMVLRWEKFLTKMELRVLLVEADDSTRHIITALLKKCSYKVDAFSDGLKAWEILNRKSDSIDLILTEVEVPSISGFSLLSLVTEHEACRNIPVIMMSAQDSVSTVYNCMLKGAADFLMKPIRKNELNNLWQHVWRRQALSSGQARTASDAQQMVEAAAEKDAISNYSSGYEACSTQRHRECIQKGSNSQVLQDSAADHQCEDAILTTETFDYNIVQDKSPREAIDLIGSFDTYPDCSYRSLDPTYGLNKLDSSFLLELSLNLSHPKGSLNQVKDDGHLLKQSEVSAFSPYSSRTLQPLRKSSDGICDQQRGYETDFDKQPSLQAHEYSHDDNTISLTSDRCGIQFPSPQRVIPVTGTAKCASFERVCNVYNNLAPPLFCTQSSQSPLQCPDTSGNHERSIQGDKYCYVNPGIRDSPKVLQYLMDQNVSSASPPMESAKSYESELSKDRVHVPSVSLQQVSGGSCNGISKHYEIINNGSTGTSHAFELVKVAAEDAKEANLIHDEKLKRSIQREAALIKFRLKRKERCFDKKVRYQSRSKLAVQRPRVKGQFVRQALTEAAEVKTDEHSS</sequence>
<evidence type="ECO:0000259" key="10">
    <source>
        <dbReference type="PROSITE" id="PS50110"/>
    </source>
</evidence>
<dbReference type="InterPro" id="IPR001789">
    <property type="entry name" value="Sig_transdc_resp-reg_receiver"/>
</dbReference>
<organism evidence="12 13">
    <name type="scientific">Daucus carota subsp. sativus</name>
    <name type="common">Carrot</name>
    <dbReference type="NCBI Taxonomy" id="79200"/>
    <lineage>
        <taxon>Eukaryota</taxon>
        <taxon>Viridiplantae</taxon>
        <taxon>Streptophyta</taxon>
        <taxon>Embryophyta</taxon>
        <taxon>Tracheophyta</taxon>
        <taxon>Spermatophyta</taxon>
        <taxon>Magnoliopsida</taxon>
        <taxon>eudicotyledons</taxon>
        <taxon>Gunneridae</taxon>
        <taxon>Pentapetalae</taxon>
        <taxon>asterids</taxon>
        <taxon>campanulids</taxon>
        <taxon>Apiales</taxon>
        <taxon>Apiaceae</taxon>
        <taxon>Apioideae</taxon>
        <taxon>Scandiceae</taxon>
        <taxon>Daucinae</taxon>
        <taxon>Daucus</taxon>
        <taxon>Daucus sect. Daucus</taxon>
    </lineage>
</organism>
<dbReference type="Pfam" id="PF00072">
    <property type="entry name" value="Response_reg"/>
    <property type="match status" value="1"/>
</dbReference>
<dbReference type="GO" id="GO:0009736">
    <property type="term" value="P:cytokinin-activated signaling pathway"/>
    <property type="evidence" value="ECO:0007669"/>
    <property type="project" value="InterPro"/>
</dbReference>
<dbReference type="InterPro" id="IPR010402">
    <property type="entry name" value="CCT_domain"/>
</dbReference>
<evidence type="ECO:0000313" key="12">
    <source>
        <dbReference type="EMBL" id="WOH06606.1"/>
    </source>
</evidence>
<comment type="subcellular location">
    <subcellularLocation>
        <location evidence="1 9">Nucleus</location>
    </subcellularLocation>
</comment>
<dbReference type="PROSITE" id="PS50110">
    <property type="entry name" value="RESPONSE_REGULATORY"/>
    <property type="match status" value="1"/>
</dbReference>
<keyword evidence="4" id="KW-0805">Transcription regulation</keyword>
<evidence type="ECO:0000313" key="13">
    <source>
        <dbReference type="Proteomes" id="UP000077755"/>
    </source>
</evidence>
<reference evidence="12" key="1">
    <citation type="journal article" date="2016" name="Nat. Genet.">
        <title>A high-quality carrot genome assembly provides new insights into carotenoid accumulation and asterid genome evolution.</title>
        <authorList>
            <person name="Iorizzo M."/>
            <person name="Ellison S."/>
            <person name="Senalik D."/>
            <person name="Zeng P."/>
            <person name="Satapoomin P."/>
            <person name="Huang J."/>
            <person name="Bowman M."/>
            <person name="Iovene M."/>
            <person name="Sanseverino W."/>
            <person name="Cavagnaro P."/>
            <person name="Yildiz M."/>
            <person name="Macko-Podgorni A."/>
            <person name="Moranska E."/>
            <person name="Grzebelus E."/>
            <person name="Grzebelus D."/>
            <person name="Ashrafi H."/>
            <person name="Zheng Z."/>
            <person name="Cheng S."/>
            <person name="Spooner D."/>
            <person name="Van Deynze A."/>
            <person name="Simon P."/>
        </authorList>
    </citation>
    <scope>NUCLEOTIDE SEQUENCE</scope>
    <source>
        <tissue evidence="12">Leaf</tissue>
    </source>
</reference>
<feature type="domain" description="CCT" evidence="11">
    <location>
        <begin position="543"/>
        <end position="585"/>
    </location>
</feature>
<evidence type="ECO:0000256" key="8">
    <source>
        <dbReference type="PROSITE-ProRule" id="PRU00169"/>
    </source>
</evidence>
<dbReference type="GO" id="GO:0000160">
    <property type="term" value="P:phosphorelay signal transduction system"/>
    <property type="evidence" value="ECO:0007669"/>
    <property type="project" value="UniProtKB-KW"/>
</dbReference>
<dbReference type="EMBL" id="CP093348">
    <property type="protein sequence ID" value="WOH06606.1"/>
    <property type="molecule type" value="Genomic_DNA"/>
</dbReference>
<dbReference type="SUPFAM" id="SSF52172">
    <property type="entry name" value="CheY-like"/>
    <property type="match status" value="1"/>
</dbReference>
<evidence type="ECO:0000256" key="2">
    <source>
        <dbReference type="ARBA" id="ARBA00010330"/>
    </source>
</evidence>
<dbReference type="InterPro" id="IPR011006">
    <property type="entry name" value="CheY-like_superfamily"/>
</dbReference>
<evidence type="ECO:0000256" key="9">
    <source>
        <dbReference type="PROSITE-ProRule" id="PRU00357"/>
    </source>
</evidence>
<evidence type="ECO:0000256" key="3">
    <source>
        <dbReference type="ARBA" id="ARBA00023012"/>
    </source>
</evidence>
<dbReference type="PROSITE" id="PS51017">
    <property type="entry name" value="CCT"/>
    <property type="match status" value="1"/>
</dbReference>